<keyword evidence="1" id="KW-0812">Transmembrane</keyword>
<evidence type="ECO:0000256" key="1">
    <source>
        <dbReference type="SAM" id="Phobius"/>
    </source>
</evidence>
<accession>A0A1I1EMA0</accession>
<reference evidence="3" key="1">
    <citation type="submission" date="2016-10" db="EMBL/GenBank/DDBJ databases">
        <authorList>
            <person name="Varghese N."/>
            <person name="Submissions S."/>
        </authorList>
    </citation>
    <scope>NUCLEOTIDE SEQUENCE [LARGE SCALE GENOMIC DNA]</scope>
    <source>
        <strain evidence="3">ATCC 43811</strain>
    </source>
</reference>
<sequence length="614" mass="72972">MALESSKKISWPLAIGILVVMGLALYPLVENYKYNDHSKNWLNHDYGKNLLSSTEEYSVFMTEGGDNQVFSSLYFTYAEKLRQDLFPYDQKGNIYKKIYGDLRYVSLETLNNRQNAVDRGLFTGEEPFYEDIRSPEPPYFVPYALGKPSTYLTWKRPNPQELGDFYYKNYGQMYKVQPIRYALVDLLQITKESKINYLRKHLTDVLGRPINDQEWNRWTNELIQEGLVSRDGANLVFKRMYHKPFVKDPRETFITRWDDIENIEYLDYLSREIITSYAYELVMFLSDEIKNYEYLYEREDTLYLKTEFKQKLDELWDEVWYYADLAVRTGHDSSSILHNLGIFYLTINDNFMYQTNDYTPQAIEVWEKVTKQFPYSWATYNVLFWSYLQQAFKYPAQATQYLEAFDDQLKAMTNSMKHWKTMKKNLLKSQPYQAVAALVNMRDNFTQLGGETFAREAQNIQTLLQKPADEIDINQVISYLTKVINRLIFSYDRELFENFIANWTMLWNKKKNDPIYRQWHIRTLGDIAGYREIVDQNLYRKTLNEASSLLPTVAKTQEDLATAISMSKIAEAVGDQRARNHYMQQFNRDAKNILTPQDYDQIQKQMQNYFNEKL</sequence>
<name>A0A1I1EMA0_BREAD</name>
<dbReference type="AlphaFoldDB" id="A0A1I1EMA0"/>
<dbReference type="EMBL" id="FOKY01000012">
    <property type="protein sequence ID" value="SFB86050.1"/>
    <property type="molecule type" value="Genomic_DNA"/>
</dbReference>
<keyword evidence="1" id="KW-0472">Membrane</keyword>
<dbReference type="OrthoDB" id="304403at2"/>
<dbReference type="RefSeq" id="WP_092319446.1">
    <property type="nucleotide sequence ID" value="NZ_FOKY01000012.1"/>
</dbReference>
<keyword evidence="1" id="KW-1133">Transmembrane helix</keyword>
<proteinExistence type="predicted"/>
<protein>
    <submittedName>
        <fullName evidence="2">Uncharacterized protein</fullName>
    </submittedName>
</protein>
<dbReference type="STRING" id="34097.SAMN02745150_01101"/>
<keyword evidence="3" id="KW-1185">Reference proteome</keyword>
<organism evidence="2 3">
    <name type="scientific">Brevinema andersonii</name>
    <dbReference type="NCBI Taxonomy" id="34097"/>
    <lineage>
        <taxon>Bacteria</taxon>
        <taxon>Pseudomonadati</taxon>
        <taxon>Spirochaetota</taxon>
        <taxon>Spirochaetia</taxon>
        <taxon>Brevinematales</taxon>
        <taxon>Brevinemataceae</taxon>
        <taxon>Brevinema</taxon>
    </lineage>
</organism>
<evidence type="ECO:0000313" key="3">
    <source>
        <dbReference type="Proteomes" id="UP000240042"/>
    </source>
</evidence>
<gene>
    <name evidence="2" type="ORF">SAMN02745150_01101</name>
</gene>
<dbReference type="Proteomes" id="UP000240042">
    <property type="component" value="Unassembled WGS sequence"/>
</dbReference>
<feature type="transmembrane region" description="Helical" evidence="1">
    <location>
        <begin position="9"/>
        <end position="29"/>
    </location>
</feature>
<evidence type="ECO:0000313" key="2">
    <source>
        <dbReference type="EMBL" id="SFB86050.1"/>
    </source>
</evidence>